<dbReference type="EMBL" id="DAKRPA010000205">
    <property type="protein sequence ID" value="DAZ95412.1"/>
    <property type="molecule type" value="Genomic_DNA"/>
</dbReference>
<dbReference type="AlphaFoldDB" id="A0AAV2YQ91"/>
<dbReference type="PANTHER" id="PTHR34615:SF1">
    <property type="entry name" value="PX DOMAIN-CONTAINING PROTEIN"/>
    <property type="match status" value="1"/>
</dbReference>
<organism evidence="1 2">
    <name type="scientific">Lagenidium giganteum</name>
    <dbReference type="NCBI Taxonomy" id="4803"/>
    <lineage>
        <taxon>Eukaryota</taxon>
        <taxon>Sar</taxon>
        <taxon>Stramenopiles</taxon>
        <taxon>Oomycota</taxon>
        <taxon>Peronosporomycetes</taxon>
        <taxon>Pythiales</taxon>
        <taxon>Pythiaceae</taxon>
    </lineage>
</organism>
<sequence>MAQEQRQRFTTFLTIADSSCWRSLFRFSEDEIDLLGRLLQIPAELPTRNGYDISGKDVFCMFLRRLAYPNRLADLERLFGRSQAALSVITNAVLTHIYDRWHHLLRLDRHRLTEANCLHYPALNYCIGYIDGTRKHALKYQSVITPDGIVRHLHGPVPGTKHDAFLLATSTLSDEMRALPTSGSTRCIIYVDPAYS</sequence>
<evidence type="ECO:0008006" key="3">
    <source>
        <dbReference type="Google" id="ProtNLM"/>
    </source>
</evidence>
<evidence type="ECO:0000313" key="2">
    <source>
        <dbReference type="Proteomes" id="UP001146120"/>
    </source>
</evidence>
<comment type="caution">
    <text evidence="1">The sequence shown here is derived from an EMBL/GenBank/DDBJ whole genome shotgun (WGS) entry which is preliminary data.</text>
</comment>
<evidence type="ECO:0000313" key="1">
    <source>
        <dbReference type="EMBL" id="DAZ95412.1"/>
    </source>
</evidence>
<name>A0AAV2YQ91_9STRA</name>
<gene>
    <name evidence="1" type="ORF">N0F65_006302</name>
</gene>
<keyword evidence="2" id="KW-1185">Reference proteome</keyword>
<dbReference type="Proteomes" id="UP001146120">
    <property type="component" value="Unassembled WGS sequence"/>
</dbReference>
<accession>A0AAV2YQ91</accession>
<dbReference type="PANTHER" id="PTHR34615">
    <property type="entry name" value="PX DOMAIN-CONTAINING PROTEIN"/>
    <property type="match status" value="1"/>
</dbReference>
<reference evidence="1" key="1">
    <citation type="submission" date="2022-11" db="EMBL/GenBank/DDBJ databases">
        <authorList>
            <person name="Morgan W.R."/>
            <person name="Tartar A."/>
        </authorList>
    </citation>
    <scope>NUCLEOTIDE SEQUENCE</scope>
    <source>
        <strain evidence="1">ARSEF 373</strain>
    </source>
</reference>
<protein>
    <recommendedName>
        <fullName evidence="3">DDE Tnp4 domain-containing protein</fullName>
    </recommendedName>
</protein>
<reference evidence="1" key="2">
    <citation type="journal article" date="2023" name="Microbiol Resour">
        <title>Decontamination and Annotation of the Draft Genome Sequence of the Oomycete Lagenidium giganteum ARSEF 373.</title>
        <authorList>
            <person name="Morgan W.R."/>
            <person name="Tartar A."/>
        </authorList>
    </citation>
    <scope>NUCLEOTIDE SEQUENCE</scope>
    <source>
        <strain evidence="1">ARSEF 373</strain>
    </source>
</reference>
<proteinExistence type="predicted"/>